<protein>
    <submittedName>
        <fullName evidence="1 2">Uncharacterized protein</fullName>
    </submittedName>
</protein>
<dbReference type="CTD" id="20200412"/>
<evidence type="ECO:0000313" key="2">
    <source>
        <dbReference type="EnsemblMetazoa" id="HelroP164168"/>
    </source>
</evidence>
<dbReference type="EMBL" id="AMQM01001568">
    <property type="status" value="NOT_ANNOTATED_CDS"/>
    <property type="molecule type" value="Genomic_DNA"/>
</dbReference>
<gene>
    <name evidence="2" type="primary">20200412</name>
    <name evidence="1" type="ORF">HELRODRAFT_164168</name>
</gene>
<evidence type="ECO:0000313" key="3">
    <source>
        <dbReference type="Proteomes" id="UP000015101"/>
    </source>
</evidence>
<name>T1EV12_HELRO</name>
<dbReference type="Proteomes" id="UP000015101">
    <property type="component" value="Unassembled WGS sequence"/>
</dbReference>
<reference evidence="2" key="3">
    <citation type="submission" date="2015-06" db="UniProtKB">
        <authorList>
            <consortium name="EnsemblMetazoa"/>
        </authorList>
    </citation>
    <scope>IDENTIFICATION</scope>
</reference>
<keyword evidence="3" id="KW-1185">Reference proteome</keyword>
<proteinExistence type="predicted"/>
<reference evidence="1 3" key="2">
    <citation type="journal article" date="2013" name="Nature">
        <title>Insights into bilaterian evolution from three spiralian genomes.</title>
        <authorList>
            <person name="Simakov O."/>
            <person name="Marletaz F."/>
            <person name="Cho S.J."/>
            <person name="Edsinger-Gonzales E."/>
            <person name="Havlak P."/>
            <person name="Hellsten U."/>
            <person name="Kuo D.H."/>
            <person name="Larsson T."/>
            <person name="Lv J."/>
            <person name="Arendt D."/>
            <person name="Savage R."/>
            <person name="Osoegawa K."/>
            <person name="de Jong P."/>
            <person name="Grimwood J."/>
            <person name="Chapman J.A."/>
            <person name="Shapiro H."/>
            <person name="Aerts A."/>
            <person name="Otillar R.P."/>
            <person name="Terry A.Y."/>
            <person name="Boore J.L."/>
            <person name="Grigoriev I.V."/>
            <person name="Lindberg D.R."/>
            <person name="Seaver E.C."/>
            <person name="Weisblat D.A."/>
            <person name="Putnam N.H."/>
            <person name="Rokhsar D.S."/>
        </authorList>
    </citation>
    <scope>NUCLEOTIDE SEQUENCE</scope>
</reference>
<dbReference type="GeneID" id="20200412"/>
<dbReference type="OrthoDB" id="6761209at2759"/>
<reference evidence="3" key="1">
    <citation type="submission" date="2012-12" db="EMBL/GenBank/DDBJ databases">
        <authorList>
            <person name="Hellsten U."/>
            <person name="Grimwood J."/>
            <person name="Chapman J.A."/>
            <person name="Shapiro H."/>
            <person name="Aerts A."/>
            <person name="Otillar R.P."/>
            <person name="Terry A.Y."/>
            <person name="Boore J.L."/>
            <person name="Simakov O."/>
            <person name="Marletaz F."/>
            <person name="Cho S.-J."/>
            <person name="Edsinger-Gonzales E."/>
            <person name="Havlak P."/>
            <person name="Kuo D.-H."/>
            <person name="Larsson T."/>
            <person name="Lv J."/>
            <person name="Arendt D."/>
            <person name="Savage R."/>
            <person name="Osoegawa K."/>
            <person name="de Jong P."/>
            <person name="Lindberg D.R."/>
            <person name="Seaver E.C."/>
            <person name="Weisblat D.A."/>
            <person name="Putnam N.H."/>
            <person name="Grigoriev I.V."/>
            <person name="Rokhsar D.S."/>
        </authorList>
    </citation>
    <scope>NUCLEOTIDE SEQUENCE</scope>
</reference>
<dbReference type="AlphaFoldDB" id="T1EV12"/>
<dbReference type="InParanoid" id="T1EV12"/>
<evidence type="ECO:0000313" key="1">
    <source>
        <dbReference type="EMBL" id="ESN94341.1"/>
    </source>
</evidence>
<dbReference type="EnsemblMetazoa" id="HelroT164168">
    <property type="protein sequence ID" value="HelroP164168"/>
    <property type="gene ID" value="HelroG164168"/>
</dbReference>
<dbReference type="EMBL" id="KB097571">
    <property type="protein sequence ID" value="ESN94341.1"/>
    <property type="molecule type" value="Genomic_DNA"/>
</dbReference>
<sequence length="174" mass="20202">MNLKKIKINTSSDRGSKKDEYFKLKRFKPVVKSVFFVRSLVKGLKDDLIEELSINDIQVFTFFPYISKKSDEHKNEEHENKDQATAFRVFIDKEDTDKMRKPEIFPSQVVALYKNRNDKRGGGVGMFIKHDIKYVVNDDSAFDYENIDVLCVNIETGHASSRGYGTQITFFLIN</sequence>
<accession>T1EV12</accession>
<dbReference type="KEGG" id="hro:HELRODRAFT_164168"/>
<dbReference type="HOGENOM" id="CLU_105574_0_0_1"/>
<dbReference type="RefSeq" id="XP_009027426.1">
    <property type="nucleotide sequence ID" value="XM_009029178.1"/>
</dbReference>
<organism evidence="2 3">
    <name type="scientific">Helobdella robusta</name>
    <name type="common">Californian leech</name>
    <dbReference type="NCBI Taxonomy" id="6412"/>
    <lineage>
        <taxon>Eukaryota</taxon>
        <taxon>Metazoa</taxon>
        <taxon>Spiralia</taxon>
        <taxon>Lophotrochozoa</taxon>
        <taxon>Annelida</taxon>
        <taxon>Clitellata</taxon>
        <taxon>Hirudinea</taxon>
        <taxon>Rhynchobdellida</taxon>
        <taxon>Glossiphoniidae</taxon>
        <taxon>Helobdella</taxon>
    </lineage>
</organism>